<dbReference type="AlphaFoldDB" id="A0A926P4B7"/>
<dbReference type="NCBIfam" id="NF005675">
    <property type="entry name" value="PRK07468.1"/>
    <property type="match status" value="1"/>
</dbReference>
<dbReference type="InterPro" id="IPR051683">
    <property type="entry name" value="Enoyl-CoA_Hydratase/Isomerase"/>
</dbReference>
<name>A0A926P4B7_9HYPH</name>
<dbReference type="GO" id="GO:0008300">
    <property type="term" value="P:isoprenoid catabolic process"/>
    <property type="evidence" value="ECO:0007669"/>
    <property type="project" value="TreeGrafter"/>
</dbReference>
<dbReference type="Proteomes" id="UP000598467">
    <property type="component" value="Unassembled WGS sequence"/>
</dbReference>
<dbReference type="Pfam" id="PF00378">
    <property type="entry name" value="ECH_1"/>
    <property type="match status" value="1"/>
</dbReference>
<comment type="caution">
    <text evidence="2">The sequence shown here is derived from an EMBL/GenBank/DDBJ whole genome shotgun (WGS) entry which is preliminary data.</text>
</comment>
<reference evidence="2" key="1">
    <citation type="submission" date="2020-05" db="EMBL/GenBank/DDBJ databases">
        <title>Identification of trans-AT polyketide cluster in two marine bacteria, producers of a novel glutaramide-containing polyketide sesbanimide D and analogs.</title>
        <authorList>
            <person name="Kacar D."/>
            <person name="Rodriguez P."/>
            <person name="Canedo L."/>
            <person name="Gonzalez E."/>
            <person name="Galan B."/>
            <person name="De La Calle F."/>
            <person name="Garcia J.L."/>
        </authorList>
    </citation>
    <scope>NUCLEOTIDE SEQUENCE</scope>
    <source>
        <strain evidence="2">PHM038</strain>
    </source>
</reference>
<dbReference type="Gene3D" id="3.90.226.10">
    <property type="entry name" value="2-enoyl-CoA Hydratase, Chain A, domain 1"/>
    <property type="match status" value="1"/>
</dbReference>
<dbReference type="PANTHER" id="PTHR42964">
    <property type="entry name" value="ENOYL-COA HYDRATASE"/>
    <property type="match status" value="1"/>
</dbReference>
<evidence type="ECO:0000313" key="3">
    <source>
        <dbReference type="Proteomes" id="UP000598467"/>
    </source>
</evidence>
<dbReference type="PANTHER" id="PTHR42964:SF1">
    <property type="entry name" value="POLYKETIDE BIOSYNTHESIS ENOYL-COA HYDRATASE PKSH-RELATED"/>
    <property type="match status" value="1"/>
</dbReference>
<comment type="similarity">
    <text evidence="1">Belongs to the enoyl-CoA hydratase/isomerase family.</text>
</comment>
<evidence type="ECO:0000313" key="2">
    <source>
        <dbReference type="EMBL" id="MBD1549133.1"/>
    </source>
</evidence>
<dbReference type="InterPro" id="IPR001753">
    <property type="entry name" value="Enoyl-CoA_hydra/iso"/>
</dbReference>
<dbReference type="Gene3D" id="1.10.12.10">
    <property type="entry name" value="Lyase 2-enoyl-coa Hydratase, Chain A, domain 2"/>
    <property type="match status" value="1"/>
</dbReference>
<dbReference type="InterPro" id="IPR014748">
    <property type="entry name" value="Enoyl-CoA_hydra_C"/>
</dbReference>
<dbReference type="EMBL" id="JABFCZ010000031">
    <property type="protein sequence ID" value="MBD1549133.1"/>
    <property type="molecule type" value="Genomic_DNA"/>
</dbReference>
<dbReference type="GO" id="GO:0003824">
    <property type="term" value="F:catalytic activity"/>
    <property type="evidence" value="ECO:0007669"/>
    <property type="project" value="UniProtKB-ARBA"/>
</dbReference>
<protein>
    <submittedName>
        <fullName evidence="2">Crotonase/enoyl-CoA hydratase family protein</fullName>
    </submittedName>
</protein>
<dbReference type="CDD" id="cd06558">
    <property type="entry name" value="crotonase-like"/>
    <property type="match status" value="1"/>
</dbReference>
<organism evidence="2 3">
    <name type="scientific">Roseibium aggregatum</name>
    <dbReference type="NCBI Taxonomy" id="187304"/>
    <lineage>
        <taxon>Bacteria</taxon>
        <taxon>Pseudomonadati</taxon>
        <taxon>Pseudomonadota</taxon>
        <taxon>Alphaproteobacteria</taxon>
        <taxon>Hyphomicrobiales</taxon>
        <taxon>Stappiaceae</taxon>
        <taxon>Roseibium</taxon>
    </lineage>
</organism>
<gene>
    <name evidence="2" type="ORF">HK439_22975</name>
</gene>
<dbReference type="RefSeq" id="WP_190293825.1">
    <property type="nucleotide sequence ID" value="NZ_JABFCZ010000031.1"/>
</dbReference>
<dbReference type="SUPFAM" id="SSF52096">
    <property type="entry name" value="ClpP/crotonase"/>
    <property type="match status" value="1"/>
</dbReference>
<dbReference type="InterPro" id="IPR029045">
    <property type="entry name" value="ClpP/crotonase-like_dom_sf"/>
</dbReference>
<accession>A0A926P4B7</accession>
<proteinExistence type="inferred from homology"/>
<sequence>MSFETIAITTDDRGVATLLLNRADKHNSLSAQMIDELAEAARQLAADEAVRVVVLTGAGASFCAGGDLGWMREQFTATRETRMAEARKLAMMLKALNELPKPVIGRVQGQAFGGGIGMMSVCDTVVAVEGAKFGLTEVRLGLIPATISPYVLARMGEGKARRVFMSARIFGAHEARDLDLVAKVVPAEDLDAAVEAEIKPYLGAAPAAVAASKALARSLGPDMSDAVIDDTIRRLADTWETPEAQEGISAFFDKRKPNWVA</sequence>
<evidence type="ECO:0000256" key="1">
    <source>
        <dbReference type="ARBA" id="ARBA00005254"/>
    </source>
</evidence>